<proteinExistence type="predicted"/>
<keyword evidence="1" id="KW-0732">Signal</keyword>
<evidence type="ECO:0000313" key="4">
    <source>
        <dbReference type="Proteomes" id="UP000186106"/>
    </source>
</evidence>
<evidence type="ECO:0000256" key="1">
    <source>
        <dbReference type="SAM" id="SignalP"/>
    </source>
</evidence>
<gene>
    <name evidence="2" type="ORF">EG359_03055</name>
    <name evidence="3" type="ORF">SAMN05421768_101753</name>
</gene>
<dbReference type="RefSeq" id="WP_084180286.1">
    <property type="nucleotide sequence ID" value="NZ_CP033926.1"/>
</dbReference>
<feature type="chain" id="PRO_5044563273" evidence="1">
    <location>
        <begin position="20"/>
        <end position="140"/>
    </location>
</feature>
<accession>A0A1N7HYD6</accession>
<protein>
    <submittedName>
        <fullName evidence="3">Uncharacterized protein</fullName>
    </submittedName>
</protein>
<dbReference type="Proteomes" id="UP000186106">
    <property type="component" value="Unassembled WGS sequence"/>
</dbReference>
<evidence type="ECO:0000313" key="2">
    <source>
        <dbReference type="EMBL" id="AZA98648.1"/>
    </source>
</evidence>
<feature type="signal peptide" evidence="1">
    <location>
        <begin position="1"/>
        <end position="19"/>
    </location>
</feature>
<dbReference type="STRING" id="112234.SAMN05421768_101753"/>
<dbReference type="OrthoDB" id="1444079at2"/>
<evidence type="ECO:0000313" key="3">
    <source>
        <dbReference type="EMBL" id="SIS29740.1"/>
    </source>
</evidence>
<dbReference type="Proteomes" id="UP000279541">
    <property type="component" value="Chromosome"/>
</dbReference>
<keyword evidence="5" id="KW-1185">Reference proteome</keyword>
<reference evidence="3 4" key="1">
    <citation type="submission" date="2017-01" db="EMBL/GenBank/DDBJ databases">
        <authorList>
            <person name="Mah S.A."/>
            <person name="Swanson W.J."/>
            <person name="Moy G.W."/>
            <person name="Vacquier V.D."/>
        </authorList>
    </citation>
    <scope>NUCLEOTIDE SEQUENCE [LARGE SCALE GENOMIC DNA]</scope>
    <source>
        <strain evidence="3 4">DSM 16927</strain>
    </source>
</reference>
<dbReference type="AlphaFoldDB" id="A0A1N7HYD6"/>
<sequence>MKILISIIFMFLLNNLCIAQPLRTSAITVDSIFYKKQRLYFAKQPNSNNYKYSQAKKQYSYVGISVNSKTNFIYKNDTMQIKLLFDSYSPLSFHIKNLHFRKGYYTVNLKECIERLNKNTYPIIIKNFPCDCLYRNEEDQ</sequence>
<dbReference type="KEGG" id="cjt:EG359_03055"/>
<dbReference type="EMBL" id="FTNZ01000001">
    <property type="protein sequence ID" value="SIS29740.1"/>
    <property type="molecule type" value="Genomic_DNA"/>
</dbReference>
<dbReference type="EMBL" id="CP033926">
    <property type="protein sequence ID" value="AZA98648.1"/>
    <property type="molecule type" value="Genomic_DNA"/>
</dbReference>
<organism evidence="3 4">
    <name type="scientific">Chryseobacterium joostei</name>
    <dbReference type="NCBI Taxonomy" id="112234"/>
    <lineage>
        <taxon>Bacteria</taxon>
        <taxon>Pseudomonadati</taxon>
        <taxon>Bacteroidota</taxon>
        <taxon>Flavobacteriia</taxon>
        <taxon>Flavobacteriales</taxon>
        <taxon>Weeksellaceae</taxon>
        <taxon>Chryseobacterium group</taxon>
        <taxon>Chryseobacterium</taxon>
    </lineage>
</organism>
<name>A0A1N7HYD6_9FLAO</name>
<evidence type="ECO:0000313" key="5">
    <source>
        <dbReference type="Proteomes" id="UP000279541"/>
    </source>
</evidence>
<reference evidence="2 5" key="2">
    <citation type="submission" date="2018-11" db="EMBL/GenBank/DDBJ databases">
        <title>Proposal to divide the Flavobacteriaceae and reorganize its genera based on Amino Acid Identity values calculated from whole genome sequences.</title>
        <authorList>
            <person name="Nicholson A.C."/>
            <person name="Gulvik C.A."/>
            <person name="Whitney A.M."/>
            <person name="Humrighouse B.W."/>
            <person name="Bell M."/>
            <person name="Holmes B."/>
            <person name="Steigerwalt A.G."/>
            <person name="Villarma A."/>
            <person name="Sheth M."/>
            <person name="Batra D."/>
            <person name="Pryor J."/>
            <person name="Bernardet J.-F."/>
            <person name="Hugo C."/>
            <person name="Kampfer P."/>
            <person name="Newman J."/>
            <person name="McQuiston J.R."/>
        </authorList>
    </citation>
    <scope>NUCLEOTIDE SEQUENCE [LARGE SCALE GENOMIC DNA]</scope>
    <source>
        <strain evidence="2 5">DSM 16927</strain>
    </source>
</reference>